<gene>
    <name evidence="1" type="ORF">OBBRIDRAFT_321223</name>
</gene>
<name>A0A8E2ANP6_9APHY</name>
<dbReference type="EMBL" id="KV722590">
    <property type="protein sequence ID" value="OCH85337.1"/>
    <property type="molecule type" value="Genomic_DNA"/>
</dbReference>
<keyword evidence="2" id="KW-1185">Reference proteome</keyword>
<protein>
    <submittedName>
        <fullName evidence="1">Uncharacterized protein</fullName>
    </submittedName>
</protein>
<reference evidence="1 2" key="1">
    <citation type="submission" date="2016-07" db="EMBL/GenBank/DDBJ databases">
        <title>Draft genome of the white-rot fungus Obba rivulosa 3A-2.</title>
        <authorList>
            <consortium name="DOE Joint Genome Institute"/>
            <person name="Miettinen O."/>
            <person name="Riley R."/>
            <person name="Acob R."/>
            <person name="Barry K."/>
            <person name="Cullen D."/>
            <person name="De Vries R."/>
            <person name="Hainaut M."/>
            <person name="Hatakka A."/>
            <person name="Henrissat B."/>
            <person name="Hilden K."/>
            <person name="Kuo R."/>
            <person name="Labutti K."/>
            <person name="Lipzen A."/>
            <person name="Makela M.R."/>
            <person name="Sandor L."/>
            <person name="Spatafora J.W."/>
            <person name="Grigoriev I.V."/>
            <person name="Hibbett D.S."/>
        </authorList>
    </citation>
    <scope>NUCLEOTIDE SEQUENCE [LARGE SCALE GENOMIC DNA]</scope>
    <source>
        <strain evidence="1 2">3A-2</strain>
    </source>
</reference>
<proteinExistence type="predicted"/>
<accession>A0A8E2ANP6</accession>
<sequence>MRARSLTLQCPAGELVLQRALPHAVQQAHARRAAAGRRATAQRERCCTWLCCRPQATMALHDVGKGTASVVSGLATGGTISQKSVRDTLPPMAYDPDRSTSLHVVIVNVPHSPLIMDLPAPARPVLASMYLDVKLS</sequence>
<dbReference type="Proteomes" id="UP000250043">
    <property type="component" value="Unassembled WGS sequence"/>
</dbReference>
<evidence type="ECO:0000313" key="1">
    <source>
        <dbReference type="EMBL" id="OCH85337.1"/>
    </source>
</evidence>
<evidence type="ECO:0000313" key="2">
    <source>
        <dbReference type="Proteomes" id="UP000250043"/>
    </source>
</evidence>
<organism evidence="1 2">
    <name type="scientific">Obba rivulosa</name>
    <dbReference type="NCBI Taxonomy" id="1052685"/>
    <lineage>
        <taxon>Eukaryota</taxon>
        <taxon>Fungi</taxon>
        <taxon>Dikarya</taxon>
        <taxon>Basidiomycota</taxon>
        <taxon>Agaricomycotina</taxon>
        <taxon>Agaricomycetes</taxon>
        <taxon>Polyporales</taxon>
        <taxon>Gelatoporiaceae</taxon>
        <taxon>Obba</taxon>
    </lineage>
</organism>
<dbReference type="AlphaFoldDB" id="A0A8E2ANP6"/>